<feature type="repeat" description="TPR" evidence="1">
    <location>
        <begin position="706"/>
        <end position="739"/>
    </location>
</feature>
<keyword evidence="1" id="KW-0802">TPR repeat</keyword>
<keyword evidence="3" id="KW-1133">Transmembrane helix</keyword>
<dbReference type="InterPro" id="IPR049945">
    <property type="entry name" value="AAA_22"/>
</dbReference>
<feature type="compositionally biased region" description="Basic and acidic residues" evidence="2">
    <location>
        <begin position="84"/>
        <end position="94"/>
    </location>
</feature>
<dbReference type="Pfam" id="PF01335">
    <property type="entry name" value="DED"/>
    <property type="match status" value="1"/>
</dbReference>
<gene>
    <name evidence="5" type="ORF">NEMVEDRAFT_v1g246451</name>
</gene>
<accession>A7SNU5</accession>
<protein>
    <recommendedName>
        <fullName evidence="4">DED domain-containing protein</fullName>
    </recommendedName>
</protein>
<proteinExistence type="predicted"/>
<dbReference type="PANTHER" id="PTHR47691:SF3">
    <property type="entry name" value="HTH-TYPE TRANSCRIPTIONAL REGULATOR RV0890C-RELATED"/>
    <property type="match status" value="1"/>
</dbReference>
<dbReference type="SUPFAM" id="SSF47986">
    <property type="entry name" value="DEATH domain"/>
    <property type="match status" value="1"/>
</dbReference>
<dbReference type="SUPFAM" id="SSF52540">
    <property type="entry name" value="P-loop containing nucleoside triphosphate hydrolases"/>
    <property type="match status" value="1"/>
</dbReference>
<dbReference type="KEGG" id="nve:5505963"/>
<evidence type="ECO:0000256" key="3">
    <source>
        <dbReference type="SAM" id="Phobius"/>
    </source>
</evidence>
<dbReference type="GO" id="GO:0042981">
    <property type="term" value="P:regulation of apoptotic process"/>
    <property type="evidence" value="ECO:0007669"/>
    <property type="project" value="InterPro"/>
</dbReference>
<dbReference type="InterPro" id="IPR011029">
    <property type="entry name" value="DEATH-like_dom_sf"/>
</dbReference>
<dbReference type="Gene3D" id="1.25.40.10">
    <property type="entry name" value="Tetratricopeptide repeat domain"/>
    <property type="match status" value="2"/>
</dbReference>
<dbReference type="InterPro" id="IPR011990">
    <property type="entry name" value="TPR-like_helical_dom_sf"/>
</dbReference>
<dbReference type="SUPFAM" id="SSF48452">
    <property type="entry name" value="TPR-like"/>
    <property type="match status" value="1"/>
</dbReference>
<dbReference type="InterPro" id="IPR001875">
    <property type="entry name" value="DED_dom"/>
</dbReference>
<feature type="region of interest" description="Disordered" evidence="2">
    <location>
        <begin position="84"/>
        <end position="103"/>
    </location>
</feature>
<dbReference type="PROSITE" id="PS50168">
    <property type="entry name" value="DED"/>
    <property type="match status" value="1"/>
</dbReference>
<dbReference type="InterPro" id="IPR019734">
    <property type="entry name" value="TPR_rpt"/>
</dbReference>
<reference evidence="5 6" key="1">
    <citation type="journal article" date="2007" name="Science">
        <title>Sea anemone genome reveals ancestral eumetazoan gene repertoire and genomic organization.</title>
        <authorList>
            <person name="Putnam N.H."/>
            <person name="Srivastava M."/>
            <person name="Hellsten U."/>
            <person name="Dirks B."/>
            <person name="Chapman J."/>
            <person name="Salamov A."/>
            <person name="Terry A."/>
            <person name="Shapiro H."/>
            <person name="Lindquist E."/>
            <person name="Kapitonov V.V."/>
            <person name="Jurka J."/>
            <person name="Genikhovich G."/>
            <person name="Grigoriev I.V."/>
            <person name="Lucas S.M."/>
            <person name="Steele R.E."/>
            <person name="Finnerty J.R."/>
            <person name="Technau U."/>
            <person name="Martindale M.Q."/>
            <person name="Rokhsar D.S."/>
        </authorList>
    </citation>
    <scope>NUCLEOTIDE SEQUENCE [LARGE SCALE GENOMIC DNA]</scope>
    <source>
        <strain evidence="6">CH2 X CH6</strain>
    </source>
</reference>
<dbReference type="InParanoid" id="A7SNU5"/>
<keyword evidence="6" id="KW-1185">Reference proteome</keyword>
<name>A7SNU5_NEMVE</name>
<dbReference type="GO" id="GO:0016887">
    <property type="term" value="F:ATP hydrolysis activity"/>
    <property type="evidence" value="ECO:0007669"/>
    <property type="project" value="InterPro"/>
</dbReference>
<evidence type="ECO:0000313" key="5">
    <source>
        <dbReference type="EMBL" id="EDO34608.1"/>
    </source>
</evidence>
<sequence>MVQSFRQFLLRISGGIVNEHLSKIKFLCKDHLSDAELESVNSAHELLDKLCSQELIKEDNTEYLQDLLNYVGLNVLAREVEENSRQTAANDEKKKAKGQQTPKTQMPVGIPCKIPNFVGRDDIVCSLADAVLVKMKRLLILKALPGAGKSAVAIQLAHYILKTQQYHGYQVVFVCLREQKTLACVCRGILHALDVTITGDPVSQTRHVLERLSQETLLILDNTEDIQKCDNDFAKFIQYLRQFGHNLQILLTSRLDMEEVSFDFSENLPPLDIASATDLLIAMTEGSHQIQNRKSAAELAEYCGQMPLLIEIAAKLVTSGFNPKMLAETMKKDLYRVLNQRSYQRVVQTVRCLLKCVGKESCISLIKLSMFSSKFNAKKAEFLFKDVTDCNFQMCYLNKNALIQNESDGWYSLHPLIQTFCREEKEQLGCLNEGREAERKFNEHQLELLLHIHKKFVSRSGKEAMQEFFDSILNIKQALKNCLKQGCIEMKKKCIDTFNDCVNTLGKVLNPNECLKLYKKLHKSAVEMKDEKRVSECLISVGFRHMCDKGHRTYSEDAFGVLKDAYNLQKKLQLHKNPSETLAHCCSKLGLCYILKGERHEGLKLISDALTMREKIGDQVLIAASYCDKASSKRFSGEHSSAIYMLKQNCLGRYKESLGDHPWVATIHSYIADSHIALGEMDEAVKHRREALRIRQSFLGDHLDTARSLGNLGKLLCEQGDFEGAREAYEKAYTIQKRLDMNEETVATFSALADVYEKLGRPEESEDLRIIISTVEDQLQQRRLYMRQVSQEIRKRTVSIAASKKNKKWSSLLVVAILVLVAAIVAGYWIRTSQHVS</sequence>
<feature type="transmembrane region" description="Helical" evidence="3">
    <location>
        <begin position="809"/>
        <end position="830"/>
    </location>
</feature>
<dbReference type="SMART" id="SM00028">
    <property type="entry name" value="TPR"/>
    <property type="match status" value="3"/>
</dbReference>
<keyword evidence="3" id="KW-0472">Membrane</keyword>
<keyword evidence="3" id="KW-0812">Transmembrane</keyword>
<dbReference type="PhylomeDB" id="A7SNU5"/>
<evidence type="ECO:0000256" key="2">
    <source>
        <dbReference type="SAM" id="MobiDB-lite"/>
    </source>
</evidence>
<dbReference type="Gene3D" id="3.40.50.300">
    <property type="entry name" value="P-loop containing nucleotide triphosphate hydrolases"/>
    <property type="match status" value="1"/>
</dbReference>
<dbReference type="PROSITE" id="PS50005">
    <property type="entry name" value="TPR"/>
    <property type="match status" value="1"/>
</dbReference>
<dbReference type="EMBL" id="DS469724">
    <property type="protein sequence ID" value="EDO34608.1"/>
    <property type="molecule type" value="Genomic_DNA"/>
</dbReference>
<dbReference type="Pfam" id="PF13401">
    <property type="entry name" value="AAA_22"/>
    <property type="match status" value="1"/>
</dbReference>
<dbReference type="OMA" id="LCCIANG"/>
<evidence type="ECO:0000259" key="4">
    <source>
        <dbReference type="PROSITE" id="PS50168"/>
    </source>
</evidence>
<dbReference type="OrthoDB" id="5970735at2759"/>
<evidence type="ECO:0000256" key="1">
    <source>
        <dbReference type="PROSITE-ProRule" id="PRU00339"/>
    </source>
</evidence>
<dbReference type="STRING" id="45351.A7SNU5"/>
<evidence type="ECO:0000313" key="6">
    <source>
        <dbReference type="Proteomes" id="UP000001593"/>
    </source>
</evidence>
<dbReference type="PANTHER" id="PTHR47691">
    <property type="entry name" value="REGULATOR-RELATED"/>
    <property type="match status" value="1"/>
</dbReference>
<feature type="domain" description="DED" evidence="4">
    <location>
        <begin position="4"/>
        <end position="82"/>
    </location>
</feature>
<dbReference type="Proteomes" id="UP000001593">
    <property type="component" value="Unassembled WGS sequence"/>
</dbReference>
<dbReference type="Gene3D" id="1.10.533.10">
    <property type="entry name" value="Death Domain, Fas"/>
    <property type="match status" value="1"/>
</dbReference>
<dbReference type="HOGENOM" id="CLU_356912_0_0_1"/>
<dbReference type="AlphaFoldDB" id="A7SNU5"/>
<dbReference type="Pfam" id="PF13424">
    <property type="entry name" value="TPR_12"/>
    <property type="match status" value="1"/>
</dbReference>
<organism evidence="5 6">
    <name type="scientific">Nematostella vectensis</name>
    <name type="common">Starlet sea anemone</name>
    <dbReference type="NCBI Taxonomy" id="45351"/>
    <lineage>
        <taxon>Eukaryota</taxon>
        <taxon>Metazoa</taxon>
        <taxon>Cnidaria</taxon>
        <taxon>Anthozoa</taxon>
        <taxon>Hexacorallia</taxon>
        <taxon>Actiniaria</taxon>
        <taxon>Edwardsiidae</taxon>
        <taxon>Nematostella</taxon>
    </lineage>
</organism>
<dbReference type="CDD" id="cd08336">
    <property type="entry name" value="DED_FADD"/>
    <property type="match status" value="1"/>
</dbReference>
<dbReference type="InterPro" id="IPR027417">
    <property type="entry name" value="P-loop_NTPase"/>
</dbReference>